<name>A0A3P7KHI9_STRVU</name>
<gene>
    <name evidence="2" type="ORF">SVUK_LOCUS2656</name>
</gene>
<dbReference type="EMBL" id="UYYB01006141">
    <property type="protein sequence ID" value="VDM67658.1"/>
    <property type="molecule type" value="Genomic_DNA"/>
</dbReference>
<dbReference type="AlphaFoldDB" id="A0A3P7KHI9"/>
<reference evidence="2 3" key="1">
    <citation type="submission" date="2018-11" db="EMBL/GenBank/DDBJ databases">
        <authorList>
            <consortium name="Pathogen Informatics"/>
        </authorList>
    </citation>
    <scope>NUCLEOTIDE SEQUENCE [LARGE SCALE GENOMIC DNA]</scope>
</reference>
<evidence type="ECO:0000256" key="1">
    <source>
        <dbReference type="SAM" id="MobiDB-lite"/>
    </source>
</evidence>
<protein>
    <submittedName>
        <fullName evidence="2">Uncharacterized protein</fullName>
    </submittedName>
</protein>
<dbReference type="Proteomes" id="UP000270094">
    <property type="component" value="Unassembled WGS sequence"/>
</dbReference>
<evidence type="ECO:0000313" key="3">
    <source>
        <dbReference type="Proteomes" id="UP000270094"/>
    </source>
</evidence>
<feature type="region of interest" description="Disordered" evidence="1">
    <location>
        <begin position="13"/>
        <end position="45"/>
    </location>
</feature>
<proteinExistence type="predicted"/>
<organism evidence="2 3">
    <name type="scientific">Strongylus vulgaris</name>
    <name type="common">Blood worm</name>
    <dbReference type="NCBI Taxonomy" id="40348"/>
    <lineage>
        <taxon>Eukaryota</taxon>
        <taxon>Metazoa</taxon>
        <taxon>Ecdysozoa</taxon>
        <taxon>Nematoda</taxon>
        <taxon>Chromadorea</taxon>
        <taxon>Rhabditida</taxon>
        <taxon>Rhabditina</taxon>
        <taxon>Rhabditomorpha</taxon>
        <taxon>Strongyloidea</taxon>
        <taxon>Strongylidae</taxon>
        <taxon>Strongylus</taxon>
    </lineage>
</organism>
<sequence>MDLDLANAAAAVHTNTVSDANEGKKRMETTWGPARQDRPSKYLGQPAPFRPLRPIVIPPQYCPCSASAPFSEKHMIVLGPEKDINPMRATDICFLTVSR</sequence>
<keyword evidence="3" id="KW-1185">Reference proteome</keyword>
<accession>A0A3P7KHI9</accession>
<evidence type="ECO:0000313" key="2">
    <source>
        <dbReference type="EMBL" id="VDM67658.1"/>
    </source>
</evidence>